<feature type="compositionally biased region" description="Low complexity" evidence="1">
    <location>
        <begin position="113"/>
        <end position="125"/>
    </location>
</feature>
<evidence type="ECO:0000256" key="1">
    <source>
        <dbReference type="SAM" id="MobiDB-lite"/>
    </source>
</evidence>
<feature type="compositionally biased region" description="Polar residues" evidence="1">
    <location>
        <begin position="184"/>
        <end position="193"/>
    </location>
</feature>
<accession>A0A179FY55</accession>
<feature type="compositionally biased region" description="Basic residues" evidence="1">
    <location>
        <begin position="85"/>
        <end position="100"/>
    </location>
</feature>
<feature type="region of interest" description="Disordered" evidence="1">
    <location>
        <begin position="77"/>
        <end position="234"/>
    </location>
</feature>
<feature type="compositionally biased region" description="Basic and acidic residues" evidence="1">
    <location>
        <begin position="152"/>
        <end position="169"/>
    </location>
</feature>
<dbReference type="Proteomes" id="UP000078397">
    <property type="component" value="Unassembled WGS sequence"/>
</dbReference>
<organism evidence="3 4">
    <name type="scientific">Pochonia chlamydosporia 170</name>
    <dbReference type="NCBI Taxonomy" id="1380566"/>
    <lineage>
        <taxon>Eukaryota</taxon>
        <taxon>Fungi</taxon>
        <taxon>Dikarya</taxon>
        <taxon>Ascomycota</taxon>
        <taxon>Pezizomycotina</taxon>
        <taxon>Sordariomycetes</taxon>
        <taxon>Hypocreomycetidae</taxon>
        <taxon>Hypocreales</taxon>
        <taxon>Clavicipitaceae</taxon>
        <taxon>Pochonia</taxon>
    </lineage>
</organism>
<dbReference type="RefSeq" id="XP_018146578.1">
    <property type="nucleotide sequence ID" value="XM_018291073.1"/>
</dbReference>
<evidence type="ECO:0008006" key="5">
    <source>
        <dbReference type="Google" id="ProtNLM"/>
    </source>
</evidence>
<sequence length="437" mass="46465">MAPPFLTLLVALNAITATARTVPPVDNGQNTSLEDVNKDNLIDNTYENLLPQVPATELEPGNFDNGPNDDDLVVTSKIDDILGRRAPRRPSRRPAFRHKNRPDGSSNRHDDSSNNGPSNAPNNFPKEGPSDAPKNSPKDSPNNGPNDAPENGPKDSPKDAPTDAPKDSPKNNPSDAPKDAPKDSPNNSPSNAPKDSPKNGPSDAPKNSPKDNPSDVPKDAPQDSPNNGPQDADKNAQLNQLQKISEWVEVAANGASLIDSTLSIAKTSIELDDGRKLLPNGLVYDPKTKKQSTCNGTAVSDTTTPPVAGNSTTALTIKTPVALCRGPSDGQYILSNNYTYNEKTNEYLGNGKGWHSIPDAPKPTILGNVKWPASGVPSVQVNAAPKVMGLRGGKCFLNATHFYINGGNYWTKEVGWYVDLTAPLPDTTGHDCATKSS</sequence>
<dbReference type="GeneID" id="28855067"/>
<feature type="chain" id="PRO_5008102130" description="Cell wall protein" evidence="2">
    <location>
        <begin position="22"/>
        <end position="437"/>
    </location>
</feature>
<dbReference type="EMBL" id="LSBJ02000002">
    <property type="protein sequence ID" value="OAQ70041.1"/>
    <property type="molecule type" value="Genomic_DNA"/>
</dbReference>
<keyword evidence="2" id="KW-0732">Signal</keyword>
<keyword evidence="4" id="KW-1185">Reference proteome</keyword>
<reference evidence="3 4" key="1">
    <citation type="journal article" date="2016" name="PLoS Pathog.">
        <title>Biosynthesis of antibiotic leucinostatins in bio-control fungus Purpureocillium lilacinum and their inhibition on phytophthora revealed by genome mining.</title>
        <authorList>
            <person name="Wang G."/>
            <person name="Liu Z."/>
            <person name="Lin R."/>
            <person name="Li E."/>
            <person name="Mao Z."/>
            <person name="Ling J."/>
            <person name="Yang Y."/>
            <person name="Yin W.B."/>
            <person name="Xie B."/>
        </authorList>
    </citation>
    <scope>NUCLEOTIDE SEQUENCE [LARGE SCALE GENOMIC DNA]</scope>
    <source>
        <strain evidence="3">170</strain>
    </source>
</reference>
<dbReference type="AlphaFoldDB" id="A0A179FY55"/>
<dbReference type="KEGG" id="pchm:VFPPC_13296"/>
<evidence type="ECO:0000256" key="2">
    <source>
        <dbReference type="SAM" id="SignalP"/>
    </source>
</evidence>
<dbReference type="OrthoDB" id="2446170at2759"/>
<evidence type="ECO:0000313" key="3">
    <source>
        <dbReference type="EMBL" id="OAQ70041.1"/>
    </source>
</evidence>
<dbReference type="STRING" id="1380566.A0A179FY55"/>
<proteinExistence type="predicted"/>
<feature type="signal peptide" evidence="2">
    <location>
        <begin position="1"/>
        <end position="21"/>
    </location>
</feature>
<name>A0A179FY55_METCM</name>
<comment type="caution">
    <text evidence="3">The sequence shown here is derived from an EMBL/GenBank/DDBJ whole genome shotgun (WGS) entry which is preliminary data.</text>
</comment>
<feature type="compositionally biased region" description="Basic and acidic residues" evidence="1">
    <location>
        <begin position="208"/>
        <end position="221"/>
    </location>
</feature>
<gene>
    <name evidence="3" type="ORF">VFPPC_13296</name>
</gene>
<evidence type="ECO:0000313" key="4">
    <source>
        <dbReference type="Proteomes" id="UP000078397"/>
    </source>
</evidence>
<protein>
    <recommendedName>
        <fullName evidence="5">Cell wall protein</fullName>
    </recommendedName>
</protein>